<dbReference type="EMBL" id="WEKV01000001">
    <property type="protein sequence ID" value="KAB7788081.1"/>
    <property type="molecule type" value="Genomic_DNA"/>
</dbReference>
<dbReference type="AlphaFoldDB" id="A0A833N217"/>
<dbReference type="Proteomes" id="UP000469949">
    <property type="component" value="Unassembled WGS sequence"/>
</dbReference>
<comment type="caution">
    <text evidence="1">The sequence shown here is derived from an EMBL/GenBank/DDBJ whole genome shotgun (WGS) entry which is preliminary data.</text>
</comment>
<proteinExistence type="predicted"/>
<sequence>MQWMIQAHFASPDQKWREIETFETREAAEAHGRRLGCDDYCYLIELWQHAGCLHAVG</sequence>
<gene>
    <name evidence="1" type="ORF">F8B43_0086</name>
</gene>
<evidence type="ECO:0000313" key="1">
    <source>
        <dbReference type="EMBL" id="KAB7788081.1"/>
    </source>
</evidence>
<evidence type="ECO:0000313" key="2">
    <source>
        <dbReference type="Proteomes" id="UP000469949"/>
    </source>
</evidence>
<protein>
    <submittedName>
        <fullName evidence="1">Uncharacterized protein</fullName>
    </submittedName>
</protein>
<accession>A0A833N217</accession>
<dbReference type="RefSeq" id="WP_193316347.1">
    <property type="nucleotide sequence ID" value="NZ_WEKV01000001.1"/>
</dbReference>
<organism evidence="1 2">
    <name type="scientific">Methylorubrum populi</name>
    <dbReference type="NCBI Taxonomy" id="223967"/>
    <lineage>
        <taxon>Bacteria</taxon>
        <taxon>Pseudomonadati</taxon>
        <taxon>Pseudomonadota</taxon>
        <taxon>Alphaproteobacteria</taxon>
        <taxon>Hyphomicrobiales</taxon>
        <taxon>Methylobacteriaceae</taxon>
        <taxon>Methylorubrum</taxon>
    </lineage>
</organism>
<name>A0A833N217_9HYPH</name>
<reference evidence="1 2" key="1">
    <citation type="submission" date="2019-10" db="EMBL/GenBank/DDBJ databases">
        <title>Draft Genome Sequence of the Caffeine Degrading Methylotroph Methylorubrum populi PINKEL.</title>
        <authorList>
            <person name="Dawson S.C."/>
            <person name="Zhang X."/>
            <person name="Wright M.E."/>
            <person name="Sharma G."/>
            <person name="Langner J.T."/>
            <person name="Ditty J.L."/>
            <person name="Subuyuj G.A."/>
        </authorList>
    </citation>
    <scope>NUCLEOTIDE SEQUENCE [LARGE SCALE GENOMIC DNA]</scope>
    <source>
        <strain evidence="1 2">Pinkel</strain>
    </source>
</reference>